<evidence type="ECO:0000256" key="7">
    <source>
        <dbReference type="PROSITE-ProRule" id="PRU01373"/>
    </source>
</evidence>
<evidence type="ECO:0000256" key="6">
    <source>
        <dbReference type="ARBA" id="ARBA00023316"/>
    </source>
</evidence>
<keyword evidence="3" id="KW-0808">Transferase</keyword>
<dbReference type="Proteomes" id="UP001611383">
    <property type="component" value="Chromosome"/>
</dbReference>
<dbReference type="InterPro" id="IPR038063">
    <property type="entry name" value="Transpep_catalytic_dom"/>
</dbReference>
<feature type="active site" description="Proton donor/acceptor" evidence="7">
    <location>
        <position position="468"/>
    </location>
</feature>
<evidence type="ECO:0000313" key="11">
    <source>
        <dbReference type="Proteomes" id="UP001611383"/>
    </source>
</evidence>
<dbReference type="InterPro" id="IPR036366">
    <property type="entry name" value="PGBDSf"/>
</dbReference>
<dbReference type="PROSITE" id="PS52029">
    <property type="entry name" value="LD_TPASE"/>
    <property type="match status" value="1"/>
</dbReference>
<feature type="chain" id="PRO_5046448683" evidence="8">
    <location>
        <begin position="20"/>
        <end position="585"/>
    </location>
</feature>
<proteinExistence type="inferred from homology"/>
<comment type="similarity">
    <text evidence="2">Belongs to the YkuD family.</text>
</comment>
<keyword evidence="11" id="KW-1185">Reference proteome</keyword>
<keyword evidence="8" id="KW-0732">Signal</keyword>
<dbReference type="Gene3D" id="1.10.101.10">
    <property type="entry name" value="PGBD-like superfamily/PGBD"/>
    <property type="match status" value="1"/>
</dbReference>
<organism evidence="10 11">
    <name type="scientific">Archangium minus</name>
    <dbReference type="NCBI Taxonomy" id="83450"/>
    <lineage>
        <taxon>Bacteria</taxon>
        <taxon>Pseudomonadati</taxon>
        <taxon>Myxococcota</taxon>
        <taxon>Myxococcia</taxon>
        <taxon>Myxococcales</taxon>
        <taxon>Cystobacterineae</taxon>
        <taxon>Archangiaceae</taxon>
        <taxon>Archangium</taxon>
    </lineage>
</organism>
<keyword evidence="6 7" id="KW-0961">Cell wall biogenesis/degradation</keyword>
<keyword evidence="4 7" id="KW-0133">Cell shape</keyword>
<feature type="signal peptide" evidence="8">
    <location>
        <begin position="1"/>
        <end position="19"/>
    </location>
</feature>
<evidence type="ECO:0000256" key="8">
    <source>
        <dbReference type="SAM" id="SignalP"/>
    </source>
</evidence>
<evidence type="ECO:0000256" key="2">
    <source>
        <dbReference type="ARBA" id="ARBA00005992"/>
    </source>
</evidence>
<protein>
    <submittedName>
        <fullName evidence="10">L,D-transpeptidase family protein</fullName>
    </submittedName>
</protein>
<reference evidence="10 11" key="1">
    <citation type="submission" date="2019-08" db="EMBL/GenBank/DDBJ databases">
        <title>Archangium and Cystobacter genomes.</title>
        <authorList>
            <person name="Chen I.-C.K."/>
            <person name="Wielgoss S."/>
        </authorList>
    </citation>
    <scope>NUCLEOTIDE SEQUENCE [LARGE SCALE GENOMIC DNA]</scope>
    <source>
        <strain evidence="10 11">Cbm 6</strain>
    </source>
</reference>
<dbReference type="SUPFAM" id="SSF141523">
    <property type="entry name" value="L,D-transpeptidase catalytic domain-like"/>
    <property type="match status" value="1"/>
</dbReference>
<dbReference type="InterPro" id="IPR052905">
    <property type="entry name" value="LD-transpeptidase_YkuD-like"/>
</dbReference>
<dbReference type="Pfam" id="PF03734">
    <property type="entry name" value="YkuD"/>
    <property type="match status" value="1"/>
</dbReference>
<evidence type="ECO:0000313" key="10">
    <source>
        <dbReference type="EMBL" id="WNG46226.1"/>
    </source>
</evidence>
<dbReference type="InterPro" id="IPR005490">
    <property type="entry name" value="LD_TPept_cat_dom"/>
</dbReference>
<evidence type="ECO:0000256" key="1">
    <source>
        <dbReference type="ARBA" id="ARBA00004752"/>
    </source>
</evidence>
<dbReference type="PANTHER" id="PTHR41533:SF2">
    <property type="entry name" value="BLR7131 PROTEIN"/>
    <property type="match status" value="1"/>
</dbReference>
<comment type="pathway">
    <text evidence="1 7">Cell wall biogenesis; peptidoglycan biosynthesis.</text>
</comment>
<name>A0ABY9WTZ8_9BACT</name>
<dbReference type="CDD" id="cd16913">
    <property type="entry name" value="YkuD_like"/>
    <property type="match status" value="1"/>
</dbReference>
<keyword evidence="5 7" id="KW-0573">Peptidoglycan synthesis</keyword>
<dbReference type="SUPFAM" id="SSF47090">
    <property type="entry name" value="PGBD-like"/>
    <property type="match status" value="1"/>
</dbReference>
<dbReference type="Pfam" id="PF20142">
    <property type="entry name" value="Scaffold"/>
    <property type="match status" value="1"/>
</dbReference>
<feature type="active site" description="Nucleophile" evidence="7">
    <location>
        <position position="487"/>
    </location>
</feature>
<dbReference type="InterPro" id="IPR036365">
    <property type="entry name" value="PGBD-like_sf"/>
</dbReference>
<accession>A0ABY9WTZ8</accession>
<dbReference type="EMBL" id="CP043494">
    <property type="protein sequence ID" value="WNG46226.1"/>
    <property type="molecule type" value="Genomic_DNA"/>
</dbReference>
<feature type="domain" description="L,D-TPase catalytic" evidence="9">
    <location>
        <begin position="335"/>
        <end position="516"/>
    </location>
</feature>
<evidence type="ECO:0000256" key="3">
    <source>
        <dbReference type="ARBA" id="ARBA00022679"/>
    </source>
</evidence>
<evidence type="ECO:0000256" key="5">
    <source>
        <dbReference type="ARBA" id="ARBA00022984"/>
    </source>
</evidence>
<dbReference type="PANTHER" id="PTHR41533">
    <property type="entry name" value="L,D-TRANSPEPTIDASE HI_1667-RELATED"/>
    <property type="match status" value="1"/>
</dbReference>
<dbReference type="InterPro" id="IPR045380">
    <property type="entry name" value="LD_TPept_scaffold_dom"/>
</dbReference>
<dbReference type="Pfam" id="PF01471">
    <property type="entry name" value="PG_binding_1"/>
    <property type="match status" value="1"/>
</dbReference>
<dbReference type="RefSeq" id="WP_395822412.1">
    <property type="nucleotide sequence ID" value="NZ_CP043494.1"/>
</dbReference>
<dbReference type="InterPro" id="IPR002477">
    <property type="entry name" value="Peptidoglycan-bd-like"/>
</dbReference>
<dbReference type="Gene3D" id="2.40.440.10">
    <property type="entry name" value="L,D-transpeptidase catalytic domain-like"/>
    <property type="match status" value="1"/>
</dbReference>
<sequence>MRSWLVLLCCLLLGMPAFGVEASGVPAPFESAVRARAEKESRETSKALLHFYETRGFQPAWFSYDGTVRPEVGQYLAALCEAEAEGLWPERYHRSELEESLRRLTLGGEPEDAWVGVELGLTSSLLTYASHLLSGQVSSRRIHWRTKPPGAVVLAAVLEGVLASGDLAGALRSLSPSHEGYVRLREALARYRAIATAGGWPLVPEGEPLERGMKDARVLVLRERLRVTGDLPPVPEERLLYPGAPGVGTLALVDELVLAAMEVPESPLTPPPEDLYDAELEAAVKTFQRRHGLPMDGKVGRETLAALRVPVEKRIGQLLVNLERWRWAPRELEPRYVRVNIPAFELEAVEQGRTVLRMPVIVGTPEWSTPVFKDAVEYLVLNPEWHVPQGITEAEVLPKLREDAGAAESLRLKVLDKATGAEVDPHSVDWSGLEEGTLPYRFAQAPGESNPLGRVKFIFPNRFAIYLHDTPNPALFAQANRAFSHGCVRVSEPAKLADFMLRGHEGWTEATLVAAMEAGGESRRVELPAPVPVYLLYWTAFVDAEGHVEFREDLYHHDPEVLRALAVKPVPASGESPAACRGVRG</sequence>
<evidence type="ECO:0000256" key="4">
    <source>
        <dbReference type="ARBA" id="ARBA00022960"/>
    </source>
</evidence>
<gene>
    <name evidence="10" type="ORF">F0U60_20450</name>
</gene>
<evidence type="ECO:0000259" key="9">
    <source>
        <dbReference type="PROSITE" id="PS52029"/>
    </source>
</evidence>